<dbReference type="EMBL" id="ML996205">
    <property type="protein sequence ID" value="KAF2730976.1"/>
    <property type="molecule type" value="Genomic_DNA"/>
</dbReference>
<evidence type="ECO:0000259" key="2">
    <source>
        <dbReference type="Pfam" id="PF20263"/>
    </source>
</evidence>
<feature type="region of interest" description="Disordered" evidence="1">
    <location>
        <begin position="338"/>
        <end position="366"/>
    </location>
</feature>
<organism evidence="3 4">
    <name type="scientific">Polyplosphaeria fusca</name>
    <dbReference type="NCBI Taxonomy" id="682080"/>
    <lineage>
        <taxon>Eukaryota</taxon>
        <taxon>Fungi</taxon>
        <taxon>Dikarya</taxon>
        <taxon>Ascomycota</taxon>
        <taxon>Pezizomycotina</taxon>
        <taxon>Dothideomycetes</taxon>
        <taxon>Pleosporomycetidae</taxon>
        <taxon>Pleosporales</taxon>
        <taxon>Tetraplosphaeriaceae</taxon>
        <taxon>Polyplosphaeria</taxon>
    </lineage>
</organism>
<dbReference type="OrthoDB" id="5521299at2759"/>
<dbReference type="CDD" id="cd20273">
    <property type="entry name" value="Complex1_LYR_unchar"/>
    <property type="match status" value="1"/>
</dbReference>
<gene>
    <name evidence="3" type="ORF">EJ04DRAFT_22174</name>
</gene>
<sequence length="366" mass="42381">MPRSLPYSTSSRQLLHLFRALLRETTYLPDPNARDFFRHHVVRRFKAYQPSPSRRQHRPTANIKWQDERARSMRRTAIKGLNLLKRANQGELPPLEKVLMFTYGRLGPRKYTLLNHLLKPEPLVSAHDEVAPLQKLYHSPWRLLALFDRPVPADTSTSKFNIDISDRHSRLRAVVRAQQGSRISWGREIKSTEVPMPATNAWQRPMPVKRARNIVRRWYAETMTRLMPPLPADEWAHLKGLATGISKWNGFVPRRSRQEGEDDHDTEGALQSMINEALALPTPSKAVKPRGIHRPHNLTPKFMQRMYKKIFALCCKTEWNDEFDKWDVSWGDLRTLRSTQPSTPADPSLFEGVDEKGKLATPSLLQ</sequence>
<proteinExistence type="predicted"/>
<comment type="caution">
    <text evidence="3">The sequence shown here is derived from an EMBL/GenBank/DDBJ whole genome shotgun (WGS) entry which is preliminary data.</text>
</comment>
<evidence type="ECO:0000256" key="1">
    <source>
        <dbReference type="SAM" id="MobiDB-lite"/>
    </source>
</evidence>
<feature type="domain" description="LYR motif-containing protein Cup1-like N-terminal" evidence="2">
    <location>
        <begin position="17"/>
        <end position="114"/>
    </location>
</feature>
<dbReference type="Proteomes" id="UP000799444">
    <property type="component" value="Unassembled WGS sequence"/>
</dbReference>
<protein>
    <recommendedName>
        <fullName evidence="2">LYR motif-containing protein Cup1-like N-terminal domain-containing protein</fullName>
    </recommendedName>
</protein>
<dbReference type="AlphaFoldDB" id="A0A9P4QU37"/>
<name>A0A9P4QU37_9PLEO</name>
<keyword evidence="4" id="KW-1185">Reference proteome</keyword>
<evidence type="ECO:0000313" key="4">
    <source>
        <dbReference type="Proteomes" id="UP000799444"/>
    </source>
</evidence>
<accession>A0A9P4QU37</accession>
<evidence type="ECO:0000313" key="3">
    <source>
        <dbReference type="EMBL" id="KAF2730976.1"/>
    </source>
</evidence>
<dbReference type="InterPro" id="IPR046896">
    <property type="entry name" value="Cup1-like_N"/>
</dbReference>
<reference evidence="3" key="1">
    <citation type="journal article" date="2020" name="Stud. Mycol.">
        <title>101 Dothideomycetes genomes: a test case for predicting lifestyles and emergence of pathogens.</title>
        <authorList>
            <person name="Haridas S."/>
            <person name="Albert R."/>
            <person name="Binder M."/>
            <person name="Bloem J."/>
            <person name="Labutti K."/>
            <person name="Salamov A."/>
            <person name="Andreopoulos B."/>
            <person name="Baker S."/>
            <person name="Barry K."/>
            <person name="Bills G."/>
            <person name="Bluhm B."/>
            <person name="Cannon C."/>
            <person name="Castanera R."/>
            <person name="Culley D."/>
            <person name="Daum C."/>
            <person name="Ezra D."/>
            <person name="Gonzalez J."/>
            <person name="Henrissat B."/>
            <person name="Kuo A."/>
            <person name="Liang C."/>
            <person name="Lipzen A."/>
            <person name="Lutzoni F."/>
            <person name="Magnuson J."/>
            <person name="Mondo S."/>
            <person name="Nolan M."/>
            <person name="Ohm R."/>
            <person name="Pangilinan J."/>
            <person name="Park H.-J."/>
            <person name="Ramirez L."/>
            <person name="Alfaro M."/>
            <person name="Sun H."/>
            <person name="Tritt A."/>
            <person name="Yoshinaga Y."/>
            <person name="Zwiers L.-H."/>
            <person name="Turgeon B."/>
            <person name="Goodwin S."/>
            <person name="Spatafora J."/>
            <person name="Crous P."/>
            <person name="Grigoriev I."/>
        </authorList>
    </citation>
    <scope>NUCLEOTIDE SEQUENCE</scope>
    <source>
        <strain evidence="3">CBS 125425</strain>
    </source>
</reference>
<dbReference type="Pfam" id="PF20263">
    <property type="entry name" value="LYRM2-like"/>
    <property type="match status" value="1"/>
</dbReference>